<name>A0A8H5HXE4_9AGAR</name>
<comment type="caution">
    <text evidence="3">The sequence shown here is derived from an EMBL/GenBank/DDBJ whole genome shotgun (WGS) entry which is preliminary data.</text>
</comment>
<dbReference type="AlphaFoldDB" id="A0A8H5HXE4"/>
<evidence type="ECO:0000256" key="1">
    <source>
        <dbReference type="SAM" id="MobiDB-lite"/>
    </source>
</evidence>
<feature type="transmembrane region" description="Helical" evidence="2">
    <location>
        <begin position="256"/>
        <end position="277"/>
    </location>
</feature>
<keyword evidence="2" id="KW-0812">Transmembrane</keyword>
<proteinExistence type="predicted"/>
<accession>A0A8H5HXE4</accession>
<keyword evidence="4" id="KW-1185">Reference proteome</keyword>
<feature type="transmembrane region" description="Helical" evidence="2">
    <location>
        <begin position="159"/>
        <end position="185"/>
    </location>
</feature>
<gene>
    <name evidence="3" type="ORF">D9757_003146</name>
</gene>
<keyword evidence="2" id="KW-1133">Transmembrane helix</keyword>
<dbReference type="EMBL" id="JAACJN010000011">
    <property type="protein sequence ID" value="KAF5391195.1"/>
    <property type="molecule type" value="Genomic_DNA"/>
</dbReference>
<sequence>MGWLGSSADSRSVGRADGRTGYEESKSLAGRSSWSVEPVRHPFQLTTTTSNTHAAHSASVGSNAPLHPQSSHLDMLPTPTAVSPPPTILQPERAPSARSATIPSRLTFRTRPTHPWIVRNRYLPLFLSIPLPLLLSVLYCIIGHAVLRAAQHTAYEQAALSSSAIAGAVGGAILTLPILALLFAIQRLTLDPADAISEDFFDDDESDAETHFFPRRRRLLLYFFVVIIAVFVGAVAGPIGFSVLKNSSSSLGASHGAVAGVVGGSIVSPLLILSLLVL</sequence>
<dbReference type="OrthoDB" id="2961064at2759"/>
<dbReference type="Proteomes" id="UP000518752">
    <property type="component" value="Unassembled WGS sequence"/>
</dbReference>
<feature type="region of interest" description="Disordered" evidence="1">
    <location>
        <begin position="49"/>
        <end position="76"/>
    </location>
</feature>
<feature type="transmembrane region" description="Helical" evidence="2">
    <location>
        <begin position="219"/>
        <end position="244"/>
    </location>
</feature>
<feature type="compositionally biased region" description="Basic and acidic residues" evidence="1">
    <location>
        <begin position="12"/>
        <end position="26"/>
    </location>
</feature>
<organism evidence="3 4">
    <name type="scientific">Collybiopsis confluens</name>
    <dbReference type="NCBI Taxonomy" id="2823264"/>
    <lineage>
        <taxon>Eukaryota</taxon>
        <taxon>Fungi</taxon>
        <taxon>Dikarya</taxon>
        <taxon>Basidiomycota</taxon>
        <taxon>Agaricomycotina</taxon>
        <taxon>Agaricomycetes</taxon>
        <taxon>Agaricomycetidae</taxon>
        <taxon>Agaricales</taxon>
        <taxon>Marasmiineae</taxon>
        <taxon>Omphalotaceae</taxon>
        <taxon>Collybiopsis</taxon>
    </lineage>
</organism>
<keyword evidence="2" id="KW-0472">Membrane</keyword>
<evidence type="ECO:0000313" key="3">
    <source>
        <dbReference type="EMBL" id="KAF5391195.1"/>
    </source>
</evidence>
<evidence type="ECO:0000256" key="2">
    <source>
        <dbReference type="SAM" id="Phobius"/>
    </source>
</evidence>
<evidence type="ECO:0000313" key="4">
    <source>
        <dbReference type="Proteomes" id="UP000518752"/>
    </source>
</evidence>
<reference evidence="3 4" key="1">
    <citation type="journal article" date="2020" name="ISME J.">
        <title>Uncovering the hidden diversity of litter-decomposition mechanisms in mushroom-forming fungi.</title>
        <authorList>
            <person name="Floudas D."/>
            <person name="Bentzer J."/>
            <person name="Ahren D."/>
            <person name="Johansson T."/>
            <person name="Persson P."/>
            <person name="Tunlid A."/>
        </authorList>
    </citation>
    <scope>NUCLEOTIDE SEQUENCE [LARGE SCALE GENOMIC DNA]</scope>
    <source>
        <strain evidence="3 4">CBS 406.79</strain>
    </source>
</reference>
<feature type="transmembrane region" description="Helical" evidence="2">
    <location>
        <begin position="125"/>
        <end position="147"/>
    </location>
</feature>
<feature type="compositionally biased region" description="Low complexity" evidence="1">
    <location>
        <begin position="49"/>
        <end position="59"/>
    </location>
</feature>
<protein>
    <submittedName>
        <fullName evidence="3">Uncharacterized protein</fullName>
    </submittedName>
</protein>
<feature type="region of interest" description="Disordered" evidence="1">
    <location>
        <begin position="1"/>
        <end position="33"/>
    </location>
</feature>